<keyword evidence="3" id="KW-1185">Reference proteome</keyword>
<dbReference type="EMBL" id="JAZDUA010000010">
    <property type="protein sequence ID" value="KAK7873689.1"/>
    <property type="molecule type" value="Genomic_DNA"/>
</dbReference>
<dbReference type="AlphaFoldDB" id="A0AAN9ZIK7"/>
<feature type="compositionally biased region" description="Polar residues" evidence="1">
    <location>
        <begin position="1"/>
        <end position="38"/>
    </location>
</feature>
<accession>A0AAN9ZIK7</accession>
<name>A0AAN9ZIK7_9ORTH</name>
<sequence length="158" mass="17896">MDTTPNLNSEPSISRNVTTGKSSTHLAGQGQKPTTTRSLAKVDSQKSSPSQKAPEISLDEDYLESSFHQHEQVIAHQREVLQDLSLCEWPMDVEPALRQEMAWEALRRQPPPSQDLLNDMHFDDPHRLYWRVPSIPEQLNLISDDVEESPPEVGSVMQ</sequence>
<evidence type="ECO:0000313" key="2">
    <source>
        <dbReference type="EMBL" id="KAK7873689.1"/>
    </source>
</evidence>
<reference evidence="2 3" key="1">
    <citation type="submission" date="2024-03" db="EMBL/GenBank/DDBJ databases">
        <title>The genome assembly and annotation of the cricket Gryllus longicercus Weissman &amp; Gray.</title>
        <authorList>
            <person name="Szrajer S."/>
            <person name="Gray D."/>
            <person name="Ylla G."/>
        </authorList>
    </citation>
    <scope>NUCLEOTIDE SEQUENCE [LARGE SCALE GENOMIC DNA]</scope>
    <source>
        <strain evidence="2">DAG 2021-001</strain>
        <tissue evidence="2">Whole body minus gut</tissue>
    </source>
</reference>
<evidence type="ECO:0000256" key="1">
    <source>
        <dbReference type="SAM" id="MobiDB-lite"/>
    </source>
</evidence>
<comment type="caution">
    <text evidence="2">The sequence shown here is derived from an EMBL/GenBank/DDBJ whole genome shotgun (WGS) entry which is preliminary data.</text>
</comment>
<protein>
    <submittedName>
        <fullName evidence="2">Uncharacterized protein</fullName>
    </submittedName>
</protein>
<proteinExistence type="predicted"/>
<feature type="region of interest" description="Disordered" evidence="1">
    <location>
        <begin position="1"/>
        <end position="56"/>
    </location>
</feature>
<evidence type="ECO:0000313" key="3">
    <source>
        <dbReference type="Proteomes" id="UP001378592"/>
    </source>
</evidence>
<dbReference type="Proteomes" id="UP001378592">
    <property type="component" value="Unassembled WGS sequence"/>
</dbReference>
<gene>
    <name evidence="2" type="ORF">R5R35_013223</name>
</gene>
<organism evidence="2 3">
    <name type="scientific">Gryllus longicercus</name>
    <dbReference type="NCBI Taxonomy" id="2509291"/>
    <lineage>
        <taxon>Eukaryota</taxon>
        <taxon>Metazoa</taxon>
        <taxon>Ecdysozoa</taxon>
        <taxon>Arthropoda</taxon>
        <taxon>Hexapoda</taxon>
        <taxon>Insecta</taxon>
        <taxon>Pterygota</taxon>
        <taxon>Neoptera</taxon>
        <taxon>Polyneoptera</taxon>
        <taxon>Orthoptera</taxon>
        <taxon>Ensifera</taxon>
        <taxon>Gryllidea</taxon>
        <taxon>Grylloidea</taxon>
        <taxon>Gryllidae</taxon>
        <taxon>Gryllinae</taxon>
        <taxon>Gryllus</taxon>
    </lineage>
</organism>